<dbReference type="AlphaFoldDB" id="A0A1H4FXR8"/>
<organism evidence="3 4">
    <name type="scientific">Alistipes timonensis JC136</name>
    <dbReference type="NCBI Taxonomy" id="1033731"/>
    <lineage>
        <taxon>Bacteria</taxon>
        <taxon>Pseudomonadati</taxon>
        <taxon>Bacteroidota</taxon>
        <taxon>Bacteroidia</taxon>
        <taxon>Bacteroidales</taxon>
        <taxon>Rikenellaceae</taxon>
        <taxon>Alistipes</taxon>
    </lineage>
</organism>
<dbReference type="Proteomes" id="UP000183253">
    <property type="component" value="Unassembled WGS sequence"/>
</dbReference>
<accession>A0A1H4FXR8</accession>
<evidence type="ECO:0000256" key="1">
    <source>
        <dbReference type="SAM" id="Coils"/>
    </source>
</evidence>
<sequence>METNYIIINFCVSILAGLGAGAGLFYILGEQWIKNKFTKSIETYKAELDRKNREIQSSLDLQLDRMRIRFGELHKERINVIRKLYLMINHLNTSVAYLALPDELLLAKKIDANELITKIQLNHHTIVQYLSDNQIYLPQSLVDRIAGMGYTLNSVAKYFQQHGKNASKEHIIEMNEKSIRPLLNALRDEFREVLGVEKK</sequence>
<dbReference type="RefSeq" id="WP_074712149.1">
    <property type="nucleotide sequence ID" value="NZ_CAEG01000009.1"/>
</dbReference>
<proteinExistence type="predicted"/>
<gene>
    <name evidence="3" type="ORF">SAMN05444145_1143</name>
</gene>
<protein>
    <submittedName>
        <fullName evidence="3">Uncharacterized protein</fullName>
    </submittedName>
</protein>
<evidence type="ECO:0000313" key="4">
    <source>
        <dbReference type="Proteomes" id="UP000183253"/>
    </source>
</evidence>
<keyword evidence="2" id="KW-0812">Transmembrane</keyword>
<reference evidence="3 4" key="1">
    <citation type="submission" date="2016-10" db="EMBL/GenBank/DDBJ databases">
        <authorList>
            <person name="de Groot N.N."/>
        </authorList>
    </citation>
    <scope>NUCLEOTIDE SEQUENCE [LARGE SCALE GENOMIC DNA]</scope>
    <source>
        <strain evidence="3 4">DSM 25383</strain>
    </source>
</reference>
<keyword evidence="2" id="KW-1133">Transmembrane helix</keyword>
<feature type="transmembrane region" description="Helical" evidence="2">
    <location>
        <begin position="6"/>
        <end position="29"/>
    </location>
</feature>
<keyword evidence="1" id="KW-0175">Coiled coil</keyword>
<name>A0A1H4FXR8_9BACT</name>
<evidence type="ECO:0000313" key="3">
    <source>
        <dbReference type="EMBL" id="SEB02143.1"/>
    </source>
</evidence>
<feature type="coiled-coil region" evidence="1">
    <location>
        <begin position="34"/>
        <end position="61"/>
    </location>
</feature>
<dbReference type="EMBL" id="FNRI01000014">
    <property type="protein sequence ID" value="SEB02143.1"/>
    <property type="molecule type" value="Genomic_DNA"/>
</dbReference>
<evidence type="ECO:0000256" key="2">
    <source>
        <dbReference type="SAM" id="Phobius"/>
    </source>
</evidence>
<keyword evidence="4" id="KW-1185">Reference proteome</keyword>
<keyword evidence="2" id="KW-0472">Membrane</keyword>